<reference evidence="1 2" key="1">
    <citation type="submission" date="2016-07" db="EMBL/GenBank/DDBJ databases">
        <title>Pervasive Adenine N6-methylation of Active Genes in Fungi.</title>
        <authorList>
            <consortium name="DOE Joint Genome Institute"/>
            <person name="Mondo S.J."/>
            <person name="Dannebaum R.O."/>
            <person name="Kuo R.C."/>
            <person name="Labutti K."/>
            <person name="Haridas S."/>
            <person name="Kuo A."/>
            <person name="Salamov A."/>
            <person name="Ahrendt S.R."/>
            <person name="Lipzen A."/>
            <person name="Sullivan W."/>
            <person name="Andreopoulos W.B."/>
            <person name="Clum A."/>
            <person name="Lindquist E."/>
            <person name="Daum C."/>
            <person name="Ramamoorthy G.K."/>
            <person name="Gryganskyi A."/>
            <person name="Culley D."/>
            <person name="Magnuson J.K."/>
            <person name="James T.Y."/>
            <person name="O'Malley M.A."/>
            <person name="Stajich J.E."/>
            <person name="Spatafora J.W."/>
            <person name="Visel A."/>
            <person name="Grigoriev I.V."/>
        </authorList>
    </citation>
    <scope>NUCLEOTIDE SEQUENCE [LARGE SCALE GENOMIC DNA]</scope>
    <source>
        <strain evidence="1 2">JEL800</strain>
    </source>
</reference>
<evidence type="ECO:0000313" key="2">
    <source>
        <dbReference type="Proteomes" id="UP000193642"/>
    </source>
</evidence>
<dbReference type="Pfam" id="PF05176">
    <property type="entry name" value="ATP-synt_10"/>
    <property type="match status" value="1"/>
</dbReference>
<dbReference type="STRING" id="329046.A0A1Y2C693"/>
<dbReference type="GO" id="GO:0005743">
    <property type="term" value="C:mitochondrial inner membrane"/>
    <property type="evidence" value="ECO:0007669"/>
    <property type="project" value="TreeGrafter"/>
</dbReference>
<dbReference type="OrthoDB" id="17089at2759"/>
<proteinExistence type="predicted"/>
<sequence>MGPVAQKFRSGVLSSVLDSDKNEEERLELMEGFKKGNFDDIKELSKKGLKLWTAPMKLTAPSSSPLMVNIEGKSLLGVKTDIHTLIKHKDVSLVTFVFTALGEPHVKSYMTPFLEAFPEGNVIQMNIEEEWTKSWALALFEPFIRFKVPEKQRAQYLIKRGSVLKERTKIKMDNRLLGWVHLVDREGRVRWTAHGPAKDEEIQALIANTKLLMA</sequence>
<organism evidence="1 2">
    <name type="scientific">Rhizoclosmatium globosum</name>
    <dbReference type="NCBI Taxonomy" id="329046"/>
    <lineage>
        <taxon>Eukaryota</taxon>
        <taxon>Fungi</taxon>
        <taxon>Fungi incertae sedis</taxon>
        <taxon>Chytridiomycota</taxon>
        <taxon>Chytridiomycota incertae sedis</taxon>
        <taxon>Chytridiomycetes</taxon>
        <taxon>Chytridiales</taxon>
        <taxon>Chytriomycetaceae</taxon>
        <taxon>Rhizoclosmatium</taxon>
    </lineage>
</organism>
<dbReference type="PANTHER" id="PTHR28106">
    <property type="entry name" value="MITOCHONDRIAL ATPASE COMPLEX SUBUNIT ATP10"/>
    <property type="match status" value="1"/>
</dbReference>
<evidence type="ECO:0000313" key="1">
    <source>
        <dbReference type="EMBL" id="ORY42560.1"/>
    </source>
</evidence>
<name>A0A1Y2C693_9FUNG</name>
<keyword evidence="2" id="KW-1185">Reference proteome</keyword>
<dbReference type="InterPro" id="IPR007849">
    <property type="entry name" value="ATP10"/>
</dbReference>
<accession>A0A1Y2C693</accession>
<dbReference type="Proteomes" id="UP000193642">
    <property type="component" value="Unassembled WGS sequence"/>
</dbReference>
<protein>
    <recommendedName>
        <fullName evidence="3">Thioredoxin domain-containing protein</fullName>
    </recommendedName>
</protein>
<dbReference type="PANTHER" id="PTHR28106:SF1">
    <property type="entry name" value="MITOCHONDRIAL ATPASE COMPLEX SUBUNIT ATP10"/>
    <property type="match status" value="1"/>
</dbReference>
<dbReference type="EMBL" id="MCGO01000028">
    <property type="protein sequence ID" value="ORY42560.1"/>
    <property type="molecule type" value="Genomic_DNA"/>
</dbReference>
<comment type="caution">
    <text evidence="1">The sequence shown here is derived from an EMBL/GenBank/DDBJ whole genome shotgun (WGS) entry which is preliminary data.</text>
</comment>
<dbReference type="AlphaFoldDB" id="A0A1Y2C693"/>
<dbReference type="GO" id="GO:0033615">
    <property type="term" value="P:mitochondrial proton-transporting ATP synthase complex assembly"/>
    <property type="evidence" value="ECO:0007669"/>
    <property type="project" value="TreeGrafter"/>
</dbReference>
<gene>
    <name evidence="1" type="ORF">BCR33DRAFT_718251</name>
</gene>
<evidence type="ECO:0008006" key="3">
    <source>
        <dbReference type="Google" id="ProtNLM"/>
    </source>
</evidence>